<feature type="compositionally biased region" description="Polar residues" evidence="2">
    <location>
        <begin position="409"/>
        <end position="419"/>
    </location>
</feature>
<dbReference type="PANTHER" id="PTHR31962">
    <property type="entry name" value="SPHINGOLIPID LONG CHAIN BASE-RESPONSIVE PROTEIN PIL1"/>
    <property type="match status" value="1"/>
</dbReference>
<dbReference type="GO" id="GO:0006897">
    <property type="term" value="P:endocytosis"/>
    <property type="evidence" value="ECO:0007669"/>
    <property type="project" value="TreeGrafter"/>
</dbReference>
<dbReference type="EMBL" id="KE504128">
    <property type="protein sequence ID" value="EPT03949.1"/>
    <property type="molecule type" value="Genomic_DNA"/>
</dbReference>
<dbReference type="STRING" id="743788.S8EKT3"/>
<gene>
    <name evidence="3" type="ORF">FOMPIDRAFT_98807</name>
</gene>
<feature type="compositionally biased region" description="Polar residues" evidence="2">
    <location>
        <begin position="274"/>
        <end position="291"/>
    </location>
</feature>
<protein>
    <recommendedName>
        <fullName evidence="5">Sphingolipid long chain base-responsive protein LSP1</fullName>
    </recommendedName>
</protein>
<dbReference type="AlphaFoldDB" id="S8EKT3"/>
<dbReference type="GO" id="GO:0070941">
    <property type="term" value="P:eisosome assembly"/>
    <property type="evidence" value="ECO:0007669"/>
    <property type="project" value="TreeGrafter"/>
</dbReference>
<dbReference type="HOGENOM" id="CLU_019994_0_0_1"/>
<evidence type="ECO:0000313" key="4">
    <source>
        <dbReference type="Proteomes" id="UP000015241"/>
    </source>
</evidence>
<dbReference type="FunCoup" id="S8EKT3">
    <property type="interactions" value="18"/>
</dbReference>
<feature type="compositionally biased region" description="Basic and acidic residues" evidence="2">
    <location>
        <begin position="460"/>
        <end position="484"/>
    </location>
</feature>
<feature type="compositionally biased region" description="Low complexity" evidence="2">
    <location>
        <begin position="378"/>
        <end position="408"/>
    </location>
</feature>
<keyword evidence="1" id="KW-0175">Coiled coil</keyword>
<name>S8EKT3_FOMSC</name>
<evidence type="ECO:0000256" key="1">
    <source>
        <dbReference type="SAM" id="Coils"/>
    </source>
</evidence>
<feature type="compositionally biased region" description="Polar residues" evidence="2">
    <location>
        <begin position="350"/>
        <end position="364"/>
    </location>
</feature>
<evidence type="ECO:0008006" key="5">
    <source>
        <dbReference type="Google" id="ProtNLM"/>
    </source>
</evidence>
<feature type="coiled-coil region" evidence="1">
    <location>
        <begin position="167"/>
        <end position="194"/>
    </location>
</feature>
<dbReference type="GO" id="GO:0036286">
    <property type="term" value="C:eisosome filament"/>
    <property type="evidence" value="ECO:0007669"/>
    <property type="project" value="TreeGrafter"/>
</dbReference>
<proteinExistence type="predicted"/>
<organism evidence="3 4">
    <name type="scientific">Fomitopsis schrenkii</name>
    <name type="common">Brown rot fungus</name>
    <dbReference type="NCBI Taxonomy" id="2126942"/>
    <lineage>
        <taxon>Eukaryota</taxon>
        <taxon>Fungi</taxon>
        <taxon>Dikarya</taxon>
        <taxon>Basidiomycota</taxon>
        <taxon>Agaricomycotina</taxon>
        <taxon>Agaricomycetes</taxon>
        <taxon>Polyporales</taxon>
        <taxon>Fomitopsis</taxon>
    </lineage>
</organism>
<dbReference type="Gene3D" id="1.20.1270.60">
    <property type="entry name" value="Arfaptin homology (AH) domain/BAR domain"/>
    <property type="match status" value="1"/>
</dbReference>
<reference evidence="3 4" key="1">
    <citation type="journal article" date="2012" name="Science">
        <title>The Paleozoic origin of enzymatic lignin decomposition reconstructed from 31 fungal genomes.</title>
        <authorList>
            <person name="Floudas D."/>
            <person name="Binder M."/>
            <person name="Riley R."/>
            <person name="Barry K."/>
            <person name="Blanchette R.A."/>
            <person name="Henrissat B."/>
            <person name="Martinez A.T."/>
            <person name="Otillar R."/>
            <person name="Spatafora J.W."/>
            <person name="Yadav J.S."/>
            <person name="Aerts A."/>
            <person name="Benoit I."/>
            <person name="Boyd A."/>
            <person name="Carlson A."/>
            <person name="Copeland A."/>
            <person name="Coutinho P.M."/>
            <person name="de Vries R.P."/>
            <person name="Ferreira P."/>
            <person name="Findley K."/>
            <person name="Foster B."/>
            <person name="Gaskell J."/>
            <person name="Glotzer D."/>
            <person name="Gorecki P."/>
            <person name="Heitman J."/>
            <person name="Hesse C."/>
            <person name="Hori C."/>
            <person name="Igarashi K."/>
            <person name="Jurgens J.A."/>
            <person name="Kallen N."/>
            <person name="Kersten P."/>
            <person name="Kohler A."/>
            <person name="Kuees U."/>
            <person name="Kumar T.K.A."/>
            <person name="Kuo A."/>
            <person name="LaButti K."/>
            <person name="Larrondo L.F."/>
            <person name="Lindquist E."/>
            <person name="Ling A."/>
            <person name="Lombard V."/>
            <person name="Lucas S."/>
            <person name="Lundell T."/>
            <person name="Martin R."/>
            <person name="McLaughlin D.J."/>
            <person name="Morgenstern I."/>
            <person name="Morin E."/>
            <person name="Murat C."/>
            <person name="Nagy L.G."/>
            <person name="Nolan M."/>
            <person name="Ohm R.A."/>
            <person name="Patyshakuliyeva A."/>
            <person name="Rokas A."/>
            <person name="Ruiz-Duenas F.J."/>
            <person name="Sabat G."/>
            <person name="Salamov A."/>
            <person name="Samejima M."/>
            <person name="Schmutz J."/>
            <person name="Slot J.C."/>
            <person name="St John F."/>
            <person name="Stenlid J."/>
            <person name="Sun H."/>
            <person name="Sun S."/>
            <person name="Syed K."/>
            <person name="Tsang A."/>
            <person name="Wiebenga A."/>
            <person name="Young D."/>
            <person name="Pisabarro A."/>
            <person name="Eastwood D.C."/>
            <person name="Martin F."/>
            <person name="Cullen D."/>
            <person name="Grigoriev I.V."/>
            <person name="Hibbett D.S."/>
        </authorList>
    </citation>
    <scope>NUCLEOTIDE SEQUENCE</scope>
    <source>
        <strain evidence="4">FP-58527</strain>
    </source>
</reference>
<feature type="compositionally biased region" description="Polar residues" evidence="2">
    <location>
        <begin position="302"/>
        <end position="312"/>
    </location>
</feature>
<dbReference type="Pfam" id="PF13805">
    <property type="entry name" value="Pil1"/>
    <property type="match status" value="1"/>
</dbReference>
<feature type="compositionally biased region" description="Polar residues" evidence="2">
    <location>
        <begin position="328"/>
        <end position="340"/>
    </location>
</feature>
<dbReference type="Proteomes" id="UP000015241">
    <property type="component" value="Unassembled WGS sequence"/>
</dbReference>
<keyword evidence="4" id="KW-1185">Reference proteome</keyword>
<accession>S8EKT3</accession>
<dbReference type="eggNOG" id="ENOG502QQ1T">
    <property type="taxonomic scope" value="Eukaryota"/>
</dbReference>
<dbReference type="OrthoDB" id="5599269at2759"/>
<feature type="compositionally biased region" description="Polar residues" evidence="2">
    <location>
        <begin position="443"/>
        <end position="453"/>
    </location>
</feature>
<dbReference type="PANTHER" id="PTHR31962:SF1">
    <property type="entry name" value="SPHINGOLIPID LONG CHAIN BASE-RESPONSIVE PROTEIN PIL1"/>
    <property type="match status" value="1"/>
</dbReference>
<dbReference type="GO" id="GO:0008289">
    <property type="term" value="F:lipid binding"/>
    <property type="evidence" value="ECO:0007669"/>
    <property type="project" value="TreeGrafter"/>
</dbReference>
<evidence type="ECO:0000256" key="2">
    <source>
        <dbReference type="SAM" id="MobiDB-lite"/>
    </source>
</evidence>
<feature type="region of interest" description="Disordered" evidence="2">
    <location>
        <begin position="269"/>
        <end position="513"/>
    </location>
</feature>
<dbReference type="InParanoid" id="S8EKT3"/>
<dbReference type="InterPro" id="IPR027267">
    <property type="entry name" value="AH/BAR_dom_sf"/>
</dbReference>
<sequence>MSDFLSSLKGKAQSAFTQAQAGLTGAADPSSGHGGGLLKSHAFESIHHQLRSFQQQYSSSVTPVQRIITTQKGIALDYDGLAGDTQAHSKELYMWGQSEEADIKDVTDRLGWINFVEGALARTLAVKIDASRASFKALRDSENTLAGRRSIRAGLYNQIGRIESDQSRGYEQKVAELRQQLARAETDDQPLENEFELLKRKAIRDSERAKWEAVREYGEKLVLLSQAAESVLQALPSVPPADKQYHGAEATASVRATLQYSLDHWKPGDVALPPTTSSPDLSRSDTRSFGQTHARELAKINTDASSTASSIPVTPPPATTGLPPSAPSHYTNSPVSYASTSPPPSVLRASPSTVDSRQSPTIKASSPPLGAQSPPLNPAALNQAPSPIPTLSTAAAVSPSVAPDPANSTFNVPSVSPTIAETGVPKSADPGPASGNIRDLRQPSPSVGPSTSAPPGGASTEKHEKWESAEDEKKRLQREERERVLAAGGSESTQHQQDSDVDEDLPPYQEIAE</sequence>
<dbReference type="GO" id="GO:0005886">
    <property type="term" value="C:plasma membrane"/>
    <property type="evidence" value="ECO:0007669"/>
    <property type="project" value="TreeGrafter"/>
</dbReference>
<dbReference type="InterPro" id="IPR028245">
    <property type="entry name" value="PIL1/LSP1"/>
</dbReference>
<evidence type="ECO:0000313" key="3">
    <source>
        <dbReference type="EMBL" id="EPT03949.1"/>
    </source>
</evidence>